<organism evidence="2 3">
    <name type="scientific">Elaeis guineensis var. tenera</name>
    <name type="common">Oil palm</name>
    <dbReference type="NCBI Taxonomy" id="51953"/>
    <lineage>
        <taxon>Eukaryota</taxon>
        <taxon>Viridiplantae</taxon>
        <taxon>Streptophyta</taxon>
        <taxon>Embryophyta</taxon>
        <taxon>Tracheophyta</taxon>
        <taxon>Spermatophyta</taxon>
        <taxon>Magnoliopsida</taxon>
        <taxon>Liliopsida</taxon>
        <taxon>Arecaceae</taxon>
        <taxon>Arecoideae</taxon>
        <taxon>Cocoseae</taxon>
        <taxon>Elaeidinae</taxon>
        <taxon>Elaeis</taxon>
    </lineage>
</organism>
<protein>
    <submittedName>
        <fullName evidence="3">Ensconsin-like</fullName>
    </submittedName>
</protein>
<feature type="compositionally biased region" description="Basic residues" evidence="1">
    <location>
        <begin position="62"/>
        <end position="74"/>
    </location>
</feature>
<feature type="region of interest" description="Disordered" evidence="1">
    <location>
        <begin position="1"/>
        <end position="90"/>
    </location>
</feature>
<feature type="compositionally biased region" description="Basic and acidic residues" evidence="1">
    <location>
        <begin position="180"/>
        <end position="214"/>
    </location>
</feature>
<evidence type="ECO:0000256" key="1">
    <source>
        <dbReference type="SAM" id="MobiDB-lite"/>
    </source>
</evidence>
<evidence type="ECO:0000313" key="3">
    <source>
        <dbReference type="RefSeq" id="XP_029116447.1"/>
    </source>
</evidence>
<feature type="region of interest" description="Disordered" evidence="1">
    <location>
        <begin position="180"/>
        <end position="224"/>
    </location>
</feature>
<keyword evidence="2" id="KW-1185">Reference proteome</keyword>
<accession>A0A8N4EP97</accession>
<proteinExistence type="predicted"/>
<gene>
    <name evidence="3" type="primary">LOC114912717</name>
</gene>
<dbReference type="AlphaFoldDB" id="A0A8N4EP97"/>
<dbReference type="RefSeq" id="XP_029116447.1">
    <property type="nucleotide sequence ID" value="XM_029260614.1"/>
</dbReference>
<feature type="region of interest" description="Disordered" evidence="1">
    <location>
        <begin position="244"/>
        <end position="266"/>
    </location>
</feature>
<dbReference type="Proteomes" id="UP000504607">
    <property type="component" value="Unplaced"/>
</dbReference>
<sequence length="266" mass="29447">MTSGSAKRARMEETSLAAPVQATPTIDIPSDAEPAAPRALPGSPPTGVPIPEVRPVEAPAAGRRRKSVARRPSSHRATADESIYSEGGSENPFNDKALIRRLLDGCILSDVVERIDRADPEQRAWDTLGSFLEIGHQLFAYVEASGRMRRDLLRAEERCQDEVARLQAKTAEVAALREALERERQDREEERRAQEEERRSLEESARKAEAEVAHLTEQTPVLVSEARTLADMLQKKEELEKMVETLRQSWSGDGGDHPMLEGAGPP</sequence>
<name>A0A8N4EP97_ELAGV</name>
<reference evidence="3" key="1">
    <citation type="submission" date="2025-08" db="UniProtKB">
        <authorList>
            <consortium name="RefSeq"/>
        </authorList>
    </citation>
    <scope>IDENTIFICATION</scope>
</reference>
<evidence type="ECO:0000313" key="2">
    <source>
        <dbReference type="Proteomes" id="UP000504607"/>
    </source>
</evidence>